<evidence type="ECO:0000313" key="1">
    <source>
        <dbReference type="EMBL" id="KAL1373447.1"/>
    </source>
</evidence>
<protein>
    <submittedName>
        <fullName evidence="1">Uncharacterized protein</fullName>
    </submittedName>
</protein>
<comment type="caution">
    <text evidence="1">The sequence shown here is derived from an EMBL/GenBank/DDBJ whole genome shotgun (WGS) entry which is preliminary data.</text>
</comment>
<keyword evidence="2" id="KW-1185">Reference proteome</keyword>
<dbReference type="AlphaFoldDB" id="A0ABD1CAN3"/>
<dbReference type="EMBL" id="JBEHCU010014371">
    <property type="protein sequence ID" value="KAL1373447.1"/>
    <property type="molecule type" value="Genomic_DNA"/>
</dbReference>
<evidence type="ECO:0000313" key="2">
    <source>
        <dbReference type="Proteomes" id="UP001562425"/>
    </source>
</evidence>
<reference evidence="1 2" key="1">
    <citation type="submission" date="2024-05" db="EMBL/GenBank/DDBJ databases">
        <title>Culex pipiens pipiens assembly and annotation.</title>
        <authorList>
            <person name="Alout H."/>
            <person name="Durand T."/>
        </authorList>
    </citation>
    <scope>NUCLEOTIDE SEQUENCE [LARGE SCALE GENOMIC DNA]</scope>
    <source>
        <strain evidence="1">HA-2024</strain>
        <tissue evidence="1">Whole body</tissue>
    </source>
</reference>
<organism evidence="1 2">
    <name type="scientific">Culex pipiens pipiens</name>
    <name type="common">Northern house mosquito</name>
    <dbReference type="NCBI Taxonomy" id="38569"/>
    <lineage>
        <taxon>Eukaryota</taxon>
        <taxon>Metazoa</taxon>
        <taxon>Ecdysozoa</taxon>
        <taxon>Arthropoda</taxon>
        <taxon>Hexapoda</taxon>
        <taxon>Insecta</taxon>
        <taxon>Pterygota</taxon>
        <taxon>Neoptera</taxon>
        <taxon>Endopterygota</taxon>
        <taxon>Diptera</taxon>
        <taxon>Nematocera</taxon>
        <taxon>Culicoidea</taxon>
        <taxon>Culicidae</taxon>
        <taxon>Culicinae</taxon>
        <taxon>Culicini</taxon>
        <taxon>Culex</taxon>
        <taxon>Culex</taxon>
    </lineage>
</organism>
<sequence length="74" mass="8332">MAKEELYRPLEQESYRHPNVLFRGAEPLAGLGVERIRTDEANLNAVVEPENTPFIVTTVAQIILNPDCRAIKRG</sequence>
<proteinExistence type="predicted"/>
<gene>
    <name evidence="1" type="ORF">pipiens_001704</name>
</gene>
<name>A0ABD1CAN3_CULPP</name>
<accession>A0ABD1CAN3</accession>
<dbReference type="Proteomes" id="UP001562425">
    <property type="component" value="Unassembled WGS sequence"/>
</dbReference>